<name>A0A085WHN1_9BACT</name>
<dbReference type="Proteomes" id="UP000028725">
    <property type="component" value="Unassembled WGS sequence"/>
</dbReference>
<gene>
    <name evidence="2" type="ORF">DB31_8547</name>
</gene>
<feature type="chain" id="PRO_5001799592" description="Outer membrane protein beta-barrel domain-containing protein" evidence="1">
    <location>
        <begin position="21"/>
        <end position="219"/>
    </location>
</feature>
<reference evidence="2 3" key="1">
    <citation type="submission" date="2014-04" db="EMBL/GenBank/DDBJ databases">
        <title>Genome assembly of Hyalangium minutum DSM 14724.</title>
        <authorList>
            <person name="Sharma G."/>
            <person name="Subramanian S."/>
        </authorList>
    </citation>
    <scope>NUCLEOTIDE SEQUENCE [LARGE SCALE GENOMIC DNA]</scope>
    <source>
        <strain evidence="2 3">DSM 14724</strain>
    </source>
</reference>
<evidence type="ECO:0000256" key="1">
    <source>
        <dbReference type="SAM" id="SignalP"/>
    </source>
</evidence>
<dbReference type="RefSeq" id="WP_157232107.1">
    <property type="nucleotide sequence ID" value="NZ_JMCB01000008.1"/>
</dbReference>
<keyword evidence="1" id="KW-0732">Signal</keyword>
<dbReference type="OrthoDB" id="5508726at2"/>
<sequence>MKRPVLLLALVFALPVPVAAQGAAPAREEWSFGTVVAPAMLPEGASSVYGYIGVPEMGGGYRQGLSLFEIEARGRLDYFRLAGILEVGARKTVVSDGPTTIAPTLSLGLVFNSGSAYLDADNFGGTLVRITPGLIIGWRVADTVMLLGLLDLPVDLGLDPTGARRFQALTGGGAEFYLGSGISLLTAGQIGVESFKAPLKDNEVRLGYQVRLGIGTRLF</sequence>
<dbReference type="EMBL" id="JMCB01000008">
    <property type="protein sequence ID" value="KFE67194.1"/>
    <property type="molecule type" value="Genomic_DNA"/>
</dbReference>
<dbReference type="AlphaFoldDB" id="A0A085WHN1"/>
<organism evidence="2 3">
    <name type="scientific">Hyalangium minutum</name>
    <dbReference type="NCBI Taxonomy" id="394096"/>
    <lineage>
        <taxon>Bacteria</taxon>
        <taxon>Pseudomonadati</taxon>
        <taxon>Myxococcota</taxon>
        <taxon>Myxococcia</taxon>
        <taxon>Myxococcales</taxon>
        <taxon>Cystobacterineae</taxon>
        <taxon>Archangiaceae</taxon>
        <taxon>Hyalangium</taxon>
    </lineage>
</organism>
<keyword evidence="3" id="KW-1185">Reference proteome</keyword>
<feature type="signal peptide" evidence="1">
    <location>
        <begin position="1"/>
        <end position="20"/>
    </location>
</feature>
<comment type="caution">
    <text evidence="2">The sequence shown here is derived from an EMBL/GenBank/DDBJ whole genome shotgun (WGS) entry which is preliminary data.</text>
</comment>
<evidence type="ECO:0000313" key="2">
    <source>
        <dbReference type="EMBL" id="KFE67194.1"/>
    </source>
</evidence>
<accession>A0A085WHN1</accession>
<proteinExistence type="predicted"/>
<evidence type="ECO:0008006" key="4">
    <source>
        <dbReference type="Google" id="ProtNLM"/>
    </source>
</evidence>
<evidence type="ECO:0000313" key="3">
    <source>
        <dbReference type="Proteomes" id="UP000028725"/>
    </source>
</evidence>
<protein>
    <recommendedName>
        <fullName evidence="4">Outer membrane protein beta-barrel domain-containing protein</fullName>
    </recommendedName>
</protein>